<dbReference type="Pfam" id="PF00443">
    <property type="entry name" value="UCH"/>
    <property type="match status" value="1"/>
</dbReference>
<proteinExistence type="inferred from homology"/>
<comment type="similarity">
    <text evidence="2 7">Belongs to the peptidase C19 family.</text>
</comment>
<evidence type="ECO:0000256" key="8">
    <source>
        <dbReference type="SAM" id="Phobius"/>
    </source>
</evidence>
<dbReference type="InterPro" id="IPR038765">
    <property type="entry name" value="Papain-like_cys_pep_sf"/>
</dbReference>
<reference evidence="10 11" key="1">
    <citation type="journal article" date="2020" name="Nat. Food">
        <title>A phased Vanilla planifolia genome enables genetic improvement of flavour and production.</title>
        <authorList>
            <person name="Hasing T."/>
            <person name="Tang H."/>
            <person name="Brym M."/>
            <person name="Khazi F."/>
            <person name="Huang T."/>
            <person name="Chambers A.H."/>
        </authorList>
    </citation>
    <scope>NUCLEOTIDE SEQUENCE [LARGE SCALE GENOMIC DNA]</scope>
    <source>
        <tissue evidence="10">Leaf</tissue>
    </source>
</reference>
<dbReference type="Gene3D" id="3.90.70.10">
    <property type="entry name" value="Cysteine proteinases"/>
    <property type="match status" value="1"/>
</dbReference>
<dbReference type="AlphaFoldDB" id="A0A835REX7"/>
<evidence type="ECO:0000256" key="6">
    <source>
        <dbReference type="ARBA" id="ARBA00022807"/>
    </source>
</evidence>
<dbReference type="OrthoDB" id="10251131at2759"/>
<name>A0A835REX7_VANPL</name>
<keyword evidence="5 7" id="KW-0378">Hydrolase</keyword>
<sequence>MKLGSEVSGYQESFVFRGFSGRFPLQNLLVGAFGLGVGLAGLYWSLRDGLLPLVNEQRAYSTDSSTIVPGLRNLGNNCFLNSILQGFNLTRQQDAAEAFIHLLSSLEKEIIESYIYLQRIDSLADVTSVSSRIYNPENAQVNIEKWQNHIFGPFDGIMGSYLSCRTCSSMLSVDLEFFRSLPLSPIPDRNTDITCSLVKDCSLFDCLKHFNEVELVENYSCGRCWHTAALNYLCCQNDKDEVKISRLQNCVKFDSCDCRGLLSCDEIPLNGISHALKKVCLTRAPMILCFHMQRASMNLHGEVIKLQGHISFPLLMDFSPFVETATNMGQFCSAKGGGGYLQAHDGSWVPQIRHLHKPQELQMLPNSFQIAGHKISPSPLTQSKFGILILGSKFSENASWEQNDNAITEGQIPSSSSSKSCKYNLCSVVEHYGVPGSGHYGVYRRMASAKYSQAWVYASDGEVKSVCEDDVLAAEASILFYEKMDA</sequence>
<keyword evidence="8" id="KW-1133">Transmembrane helix</keyword>
<dbReference type="PROSITE" id="PS00972">
    <property type="entry name" value="USP_1"/>
    <property type="match status" value="1"/>
</dbReference>
<dbReference type="PROSITE" id="PS50235">
    <property type="entry name" value="USP_3"/>
    <property type="match status" value="1"/>
</dbReference>
<comment type="function">
    <text evidence="7">Recognizes and hydrolyzes the peptide bond at the C-terminal Gly of ubiquitin. Involved in the processing of poly-ubiquitin precursors as well as that of ubiquitinated proteins.</text>
</comment>
<dbReference type="PANTHER" id="PTHR24006">
    <property type="entry name" value="UBIQUITIN CARBOXYL-TERMINAL HYDROLASE"/>
    <property type="match status" value="1"/>
</dbReference>
<evidence type="ECO:0000256" key="4">
    <source>
        <dbReference type="ARBA" id="ARBA00022786"/>
    </source>
</evidence>
<dbReference type="InterPro" id="IPR018200">
    <property type="entry name" value="USP_CS"/>
</dbReference>
<organism evidence="10 11">
    <name type="scientific">Vanilla planifolia</name>
    <name type="common">Vanilla</name>
    <dbReference type="NCBI Taxonomy" id="51239"/>
    <lineage>
        <taxon>Eukaryota</taxon>
        <taxon>Viridiplantae</taxon>
        <taxon>Streptophyta</taxon>
        <taxon>Embryophyta</taxon>
        <taxon>Tracheophyta</taxon>
        <taxon>Spermatophyta</taxon>
        <taxon>Magnoliopsida</taxon>
        <taxon>Liliopsida</taxon>
        <taxon>Asparagales</taxon>
        <taxon>Orchidaceae</taxon>
        <taxon>Vanilloideae</taxon>
        <taxon>Vanilleae</taxon>
        <taxon>Vanilla</taxon>
    </lineage>
</organism>
<protein>
    <recommendedName>
        <fullName evidence="7">Ubiquitin carboxyl-terminal hydrolase</fullName>
        <ecNumber evidence="7">3.4.19.12</ecNumber>
    </recommendedName>
</protein>
<dbReference type="GO" id="GO:0005634">
    <property type="term" value="C:nucleus"/>
    <property type="evidence" value="ECO:0007669"/>
    <property type="project" value="TreeGrafter"/>
</dbReference>
<dbReference type="CDD" id="cd02257">
    <property type="entry name" value="Peptidase_C19"/>
    <property type="match status" value="1"/>
</dbReference>
<dbReference type="EMBL" id="JADCNL010000004">
    <property type="protein sequence ID" value="KAG0485178.1"/>
    <property type="molecule type" value="Genomic_DNA"/>
</dbReference>
<evidence type="ECO:0000256" key="7">
    <source>
        <dbReference type="RuleBase" id="RU366025"/>
    </source>
</evidence>
<dbReference type="SUPFAM" id="SSF54001">
    <property type="entry name" value="Cysteine proteinases"/>
    <property type="match status" value="1"/>
</dbReference>
<dbReference type="PANTHER" id="PTHR24006:SF888">
    <property type="entry name" value="UBIQUITIN CARBOXYL-TERMINAL HYDROLASE 30"/>
    <property type="match status" value="1"/>
</dbReference>
<evidence type="ECO:0000256" key="3">
    <source>
        <dbReference type="ARBA" id="ARBA00022670"/>
    </source>
</evidence>
<comment type="caution">
    <text evidence="10">The sequence shown here is derived from an EMBL/GenBank/DDBJ whole genome shotgun (WGS) entry which is preliminary data.</text>
</comment>
<keyword evidence="4 7" id="KW-0833">Ubl conjugation pathway</keyword>
<keyword evidence="6 7" id="KW-0788">Thiol protease</keyword>
<feature type="domain" description="USP" evidence="9">
    <location>
        <begin position="69"/>
        <end position="484"/>
    </location>
</feature>
<dbReference type="Proteomes" id="UP000636800">
    <property type="component" value="Unassembled WGS sequence"/>
</dbReference>
<dbReference type="InterPro" id="IPR001394">
    <property type="entry name" value="Peptidase_C19_UCH"/>
</dbReference>
<dbReference type="GO" id="GO:0004843">
    <property type="term" value="F:cysteine-type deubiquitinase activity"/>
    <property type="evidence" value="ECO:0007669"/>
    <property type="project" value="UniProtKB-UniRule"/>
</dbReference>
<comment type="catalytic activity">
    <reaction evidence="1 7">
        <text>Thiol-dependent hydrolysis of ester, thioester, amide, peptide and isopeptide bonds formed by the C-terminal Gly of ubiquitin (a 76-residue protein attached to proteins as an intracellular targeting signal).</text>
        <dbReference type="EC" id="3.4.19.12"/>
    </reaction>
</comment>
<dbReference type="GO" id="GO:0016579">
    <property type="term" value="P:protein deubiquitination"/>
    <property type="evidence" value="ECO:0007669"/>
    <property type="project" value="InterPro"/>
</dbReference>
<dbReference type="EC" id="3.4.19.12" evidence="7"/>
<evidence type="ECO:0000256" key="2">
    <source>
        <dbReference type="ARBA" id="ARBA00009085"/>
    </source>
</evidence>
<dbReference type="InterPro" id="IPR050164">
    <property type="entry name" value="Peptidase_C19"/>
</dbReference>
<dbReference type="GO" id="GO:0005829">
    <property type="term" value="C:cytosol"/>
    <property type="evidence" value="ECO:0007669"/>
    <property type="project" value="TreeGrafter"/>
</dbReference>
<evidence type="ECO:0000256" key="5">
    <source>
        <dbReference type="ARBA" id="ARBA00022801"/>
    </source>
</evidence>
<dbReference type="PROSITE" id="PS00973">
    <property type="entry name" value="USP_2"/>
    <property type="match status" value="1"/>
</dbReference>
<keyword evidence="11" id="KW-1185">Reference proteome</keyword>
<evidence type="ECO:0000313" key="11">
    <source>
        <dbReference type="Proteomes" id="UP000636800"/>
    </source>
</evidence>
<dbReference type="GO" id="GO:0006508">
    <property type="term" value="P:proteolysis"/>
    <property type="evidence" value="ECO:0007669"/>
    <property type="project" value="UniProtKB-KW"/>
</dbReference>
<feature type="transmembrane region" description="Helical" evidence="8">
    <location>
        <begin position="27"/>
        <end position="46"/>
    </location>
</feature>
<evidence type="ECO:0000313" key="10">
    <source>
        <dbReference type="EMBL" id="KAG0485178.1"/>
    </source>
</evidence>
<dbReference type="InterPro" id="IPR028889">
    <property type="entry name" value="USP"/>
</dbReference>
<keyword evidence="3 7" id="KW-0645">Protease</keyword>
<evidence type="ECO:0000259" key="9">
    <source>
        <dbReference type="PROSITE" id="PS50235"/>
    </source>
</evidence>
<gene>
    <name evidence="10" type="ORF">HPP92_009257</name>
</gene>
<accession>A0A835REX7</accession>
<keyword evidence="8" id="KW-0812">Transmembrane</keyword>
<evidence type="ECO:0000256" key="1">
    <source>
        <dbReference type="ARBA" id="ARBA00000707"/>
    </source>
</evidence>
<keyword evidence="8" id="KW-0472">Membrane</keyword>